<keyword evidence="3" id="KW-0238">DNA-binding</keyword>
<dbReference type="RefSeq" id="WP_085783814.1">
    <property type="nucleotide sequence ID" value="NZ_CP008743.1"/>
</dbReference>
<dbReference type="KEGG" id="naf:GQ61_02765"/>
<dbReference type="PANTHER" id="PTHR30537">
    <property type="entry name" value="HTH-TYPE TRANSCRIPTIONAL REGULATOR"/>
    <property type="match status" value="1"/>
</dbReference>
<gene>
    <name evidence="6" type="ORF">GQ61_02765</name>
</gene>
<dbReference type="InterPro" id="IPR058163">
    <property type="entry name" value="LysR-type_TF_proteobact-type"/>
</dbReference>
<accession>A0A1W6N3F9</accession>
<name>A0A1W6N3F9_9PROT</name>
<proteinExistence type="inferred from homology"/>
<dbReference type="PANTHER" id="PTHR30537:SF20">
    <property type="entry name" value="TRANSCRIPTIONAL REGULATORY PROTEIN"/>
    <property type="match status" value="1"/>
</dbReference>
<evidence type="ECO:0000313" key="6">
    <source>
        <dbReference type="EMBL" id="ARN84420.1"/>
    </source>
</evidence>
<dbReference type="GO" id="GO:0043565">
    <property type="term" value="F:sequence-specific DNA binding"/>
    <property type="evidence" value="ECO:0007669"/>
    <property type="project" value="TreeGrafter"/>
</dbReference>
<dbReference type="SUPFAM" id="SSF53850">
    <property type="entry name" value="Periplasmic binding protein-like II"/>
    <property type="match status" value="1"/>
</dbReference>
<evidence type="ECO:0000313" key="7">
    <source>
        <dbReference type="Proteomes" id="UP000237351"/>
    </source>
</evidence>
<dbReference type="Proteomes" id="UP000237351">
    <property type="component" value="Chromosome"/>
</dbReference>
<evidence type="ECO:0000256" key="4">
    <source>
        <dbReference type="ARBA" id="ARBA00023163"/>
    </source>
</evidence>
<dbReference type="PRINTS" id="PR00039">
    <property type="entry name" value="HTHLYSR"/>
</dbReference>
<dbReference type="InterPro" id="IPR036388">
    <property type="entry name" value="WH-like_DNA-bd_sf"/>
</dbReference>
<sequence>MDLEKLRVFYIVSMEGSVLRASYKLNIAQSAVSRTISLLEESLKSKLFIRKHQGMVLTDTGKILLDKTLDILKLSREAEQMIEDFNKKPRGNLLVYSTAGLINHWIMKFVPGFLEAYPDISLILHGTSNLTLENNEADVCIGYLPEEEASDLETVYLTTLVHRLYASKKYIDKFGKPKSFDDLKNHRLLAYSLSNPSALKNADWLFEKLKRHKPYLQINSADGLIRAVKDGLGIATLGENVIQSDKDGLVEILPEYGGQEINLYYYYRPHMKYSKRVSSLADYILENLPTKK</sequence>
<comment type="similarity">
    <text evidence="1">Belongs to the LysR transcriptional regulatory family.</text>
</comment>
<feature type="domain" description="HTH lysR-type" evidence="5">
    <location>
        <begin position="1"/>
        <end position="58"/>
    </location>
</feature>
<dbReference type="GO" id="GO:0003700">
    <property type="term" value="F:DNA-binding transcription factor activity"/>
    <property type="evidence" value="ECO:0007669"/>
    <property type="project" value="InterPro"/>
</dbReference>
<evidence type="ECO:0000256" key="2">
    <source>
        <dbReference type="ARBA" id="ARBA00023015"/>
    </source>
</evidence>
<dbReference type="InterPro" id="IPR005119">
    <property type="entry name" value="LysR_subst-bd"/>
</dbReference>
<dbReference type="AlphaFoldDB" id="A0A1W6N3F9"/>
<organism evidence="6 7">
    <name type="scientific">Candidatus Nucleicultrix amoebiphila FS5</name>
    <dbReference type="NCBI Taxonomy" id="1414854"/>
    <lineage>
        <taxon>Bacteria</taxon>
        <taxon>Pseudomonadati</taxon>
        <taxon>Pseudomonadota</taxon>
        <taxon>Alphaproteobacteria</taxon>
        <taxon>Holosporales</taxon>
        <taxon>Candidatus Nucleicultricaceae</taxon>
        <taxon>Candidatus Nucleicultrix</taxon>
    </lineage>
</organism>
<keyword evidence="2" id="KW-0805">Transcription regulation</keyword>
<keyword evidence="7" id="KW-1185">Reference proteome</keyword>
<dbReference type="SUPFAM" id="SSF46785">
    <property type="entry name" value="Winged helix' DNA-binding domain"/>
    <property type="match status" value="1"/>
</dbReference>
<dbReference type="GO" id="GO:0006351">
    <property type="term" value="P:DNA-templated transcription"/>
    <property type="evidence" value="ECO:0007669"/>
    <property type="project" value="TreeGrafter"/>
</dbReference>
<evidence type="ECO:0000259" key="5">
    <source>
        <dbReference type="PROSITE" id="PS50931"/>
    </source>
</evidence>
<reference evidence="6 7" key="1">
    <citation type="submission" date="2014-06" db="EMBL/GenBank/DDBJ databases">
        <title>The genome of the endonuclear symbiont Nucleicultrix amoebiphila.</title>
        <authorList>
            <person name="Schulz F."/>
            <person name="Horn M."/>
        </authorList>
    </citation>
    <scope>NUCLEOTIDE SEQUENCE [LARGE SCALE GENOMIC DNA]</scope>
    <source>
        <strain evidence="6 7">FS5</strain>
    </source>
</reference>
<dbReference type="Gene3D" id="3.40.190.290">
    <property type="match status" value="1"/>
</dbReference>
<dbReference type="OrthoDB" id="9813056at2"/>
<evidence type="ECO:0000256" key="1">
    <source>
        <dbReference type="ARBA" id="ARBA00009437"/>
    </source>
</evidence>
<dbReference type="InterPro" id="IPR036390">
    <property type="entry name" value="WH_DNA-bd_sf"/>
</dbReference>
<dbReference type="Pfam" id="PF00126">
    <property type="entry name" value="HTH_1"/>
    <property type="match status" value="1"/>
</dbReference>
<keyword evidence="4" id="KW-0804">Transcription</keyword>
<evidence type="ECO:0000256" key="3">
    <source>
        <dbReference type="ARBA" id="ARBA00023125"/>
    </source>
</evidence>
<dbReference type="Gene3D" id="1.10.10.10">
    <property type="entry name" value="Winged helix-like DNA-binding domain superfamily/Winged helix DNA-binding domain"/>
    <property type="match status" value="1"/>
</dbReference>
<dbReference type="EMBL" id="CP008743">
    <property type="protein sequence ID" value="ARN84420.1"/>
    <property type="molecule type" value="Genomic_DNA"/>
</dbReference>
<dbReference type="Pfam" id="PF03466">
    <property type="entry name" value="LysR_substrate"/>
    <property type="match status" value="1"/>
</dbReference>
<dbReference type="InterPro" id="IPR000847">
    <property type="entry name" value="LysR_HTH_N"/>
</dbReference>
<protein>
    <recommendedName>
        <fullName evidence="5">HTH lysR-type domain-containing protein</fullName>
    </recommendedName>
</protein>
<dbReference type="PROSITE" id="PS50931">
    <property type="entry name" value="HTH_LYSR"/>
    <property type="match status" value="1"/>
</dbReference>